<dbReference type="SUPFAM" id="SSF53098">
    <property type="entry name" value="Ribonuclease H-like"/>
    <property type="match status" value="1"/>
</dbReference>
<sequence>MIGLDCIKELYEKDLNFSEPFSMGVHSTFHDLCRHDGLLFKEKRLCVPMSSIRQLLVKETHEGGLMVSTHGLYTPLRIPIDNSMDFVLGLPRSKGGRDSIFLMVDRFSKMACFIPCLKSDDVPHSRLRIKLLFSTTCHPQTNRQIETPHVEFSYNRVFNFTTSYSPFELAYNFNPFSSLDLFPLPILPNCVNNERLSKAQFV</sequence>
<dbReference type="AlphaFoldDB" id="A0A371G520"/>
<proteinExistence type="predicted"/>
<gene>
    <name evidence="1" type="ORF">CR513_33129</name>
</gene>
<keyword evidence="2" id="KW-1185">Reference proteome</keyword>
<dbReference type="EMBL" id="QJKJ01006740">
    <property type="protein sequence ID" value="RDX85648.1"/>
    <property type="molecule type" value="Genomic_DNA"/>
</dbReference>
<dbReference type="PANTHER" id="PTHR35046:SF9">
    <property type="entry name" value="RNA-DIRECTED DNA POLYMERASE"/>
    <property type="match status" value="1"/>
</dbReference>
<evidence type="ECO:0000313" key="1">
    <source>
        <dbReference type="EMBL" id="RDX85648.1"/>
    </source>
</evidence>
<comment type="caution">
    <text evidence="1">The sequence shown here is derived from an EMBL/GenBank/DDBJ whole genome shotgun (WGS) entry which is preliminary data.</text>
</comment>
<accession>A0A371G520</accession>
<dbReference type="InterPro" id="IPR012337">
    <property type="entry name" value="RNaseH-like_sf"/>
</dbReference>
<protein>
    <submittedName>
        <fullName evidence="1">Uncharacterized protein</fullName>
    </submittedName>
</protein>
<dbReference type="Proteomes" id="UP000257109">
    <property type="component" value="Unassembled WGS sequence"/>
</dbReference>
<dbReference type="PANTHER" id="PTHR35046">
    <property type="entry name" value="ZINC KNUCKLE (CCHC-TYPE) FAMILY PROTEIN"/>
    <property type="match status" value="1"/>
</dbReference>
<name>A0A371G520_MUCPR</name>
<organism evidence="1 2">
    <name type="scientific">Mucuna pruriens</name>
    <name type="common">Velvet bean</name>
    <name type="synonym">Dolichos pruriens</name>
    <dbReference type="NCBI Taxonomy" id="157652"/>
    <lineage>
        <taxon>Eukaryota</taxon>
        <taxon>Viridiplantae</taxon>
        <taxon>Streptophyta</taxon>
        <taxon>Embryophyta</taxon>
        <taxon>Tracheophyta</taxon>
        <taxon>Spermatophyta</taxon>
        <taxon>Magnoliopsida</taxon>
        <taxon>eudicotyledons</taxon>
        <taxon>Gunneridae</taxon>
        <taxon>Pentapetalae</taxon>
        <taxon>rosids</taxon>
        <taxon>fabids</taxon>
        <taxon>Fabales</taxon>
        <taxon>Fabaceae</taxon>
        <taxon>Papilionoideae</taxon>
        <taxon>50 kb inversion clade</taxon>
        <taxon>NPAAA clade</taxon>
        <taxon>indigoferoid/millettioid clade</taxon>
        <taxon>Phaseoleae</taxon>
        <taxon>Mucuna</taxon>
    </lineage>
</organism>
<feature type="non-terminal residue" evidence="1">
    <location>
        <position position="1"/>
    </location>
</feature>
<evidence type="ECO:0000313" key="2">
    <source>
        <dbReference type="Proteomes" id="UP000257109"/>
    </source>
</evidence>
<reference evidence="1" key="1">
    <citation type="submission" date="2018-05" db="EMBL/GenBank/DDBJ databases">
        <title>Draft genome of Mucuna pruriens seed.</title>
        <authorList>
            <person name="Nnadi N.E."/>
            <person name="Vos R."/>
            <person name="Hasami M.H."/>
            <person name="Devisetty U.K."/>
            <person name="Aguiy J.C."/>
        </authorList>
    </citation>
    <scope>NUCLEOTIDE SEQUENCE [LARGE SCALE GENOMIC DNA]</scope>
    <source>
        <strain evidence="1">JCA_2017</strain>
    </source>
</reference>